<reference evidence="1" key="1">
    <citation type="journal article" date="2023" name="Mol. Biol. Evol.">
        <title>Third-Generation Sequencing Reveals the Adaptive Role of the Epigenome in Three Deep-Sea Polychaetes.</title>
        <authorList>
            <person name="Perez M."/>
            <person name="Aroh O."/>
            <person name="Sun Y."/>
            <person name="Lan Y."/>
            <person name="Juniper S.K."/>
            <person name="Young C.R."/>
            <person name="Angers B."/>
            <person name="Qian P.Y."/>
        </authorList>
    </citation>
    <scope>NUCLEOTIDE SEQUENCE</scope>
    <source>
        <strain evidence="1">P08H-3</strain>
    </source>
</reference>
<protein>
    <recommendedName>
        <fullName evidence="3">VWFD domain-containing protein</fullName>
    </recommendedName>
</protein>
<dbReference type="AlphaFoldDB" id="A0AAD9K8U7"/>
<evidence type="ECO:0008006" key="3">
    <source>
        <dbReference type="Google" id="ProtNLM"/>
    </source>
</evidence>
<evidence type="ECO:0000313" key="1">
    <source>
        <dbReference type="EMBL" id="KAK2166155.1"/>
    </source>
</evidence>
<gene>
    <name evidence="1" type="ORF">LSH36_41g10028</name>
</gene>
<organism evidence="1 2">
    <name type="scientific">Paralvinella palmiformis</name>
    <dbReference type="NCBI Taxonomy" id="53620"/>
    <lineage>
        <taxon>Eukaryota</taxon>
        <taxon>Metazoa</taxon>
        <taxon>Spiralia</taxon>
        <taxon>Lophotrochozoa</taxon>
        <taxon>Annelida</taxon>
        <taxon>Polychaeta</taxon>
        <taxon>Sedentaria</taxon>
        <taxon>Canalipalpata</taxon>
        <taxon>Terebellida</taxon>
        <taxon>Terebelliformia</taxon>
        <taxon>Alvinellidae</taxon>
        <taxon>Paralvinella</taxon>
    </lineage>
</organism>
<keyword evidence="2" id="KW-1185">Reference proteome</keyword>
<sequence length="169" mass="18971">MSYASYDESLYPCNFVIIARTHKPQNNTQLLVLEGMQLVLNQDISSTTFFTEYGIWNSLVTDFWIQDPDNYTDSNIKITSDGDGGYFLDPTLEGCNIRFYAKVDGIYSKMAIYVNKDQYSGHVNGLCGNCNGILDEYDDLPDGNSIEAPMRIVDNVLVPSTNFPPSPIH</sequence>
<comment type="caution">
    <text evidence="1">The sequence shown here is derived from an EMBL/GenBank/DDBJ whole genome shotgun (WGS) entry which is preliminary data.</text>
</comment>
<name>A0AAD9K8U7_9ANNE</name>
<accession>A0AAD9K8U7</accession>
<proteinExistence type="predicted"/>
<dbReference type="Proteomes" id="UP001208570">
    <property type="component" value="Unassembled WGS sequence"/>
</dbReference>
<dbReference type="EMBL" id="JAODUP010000041">
    <property type="protein sequence ID" value="KAK2166155.1"/>
    <property type="molecule type" value="Genomic_DNA"/>
</dbReference>
<evidence type="ECO:0000313" key="2">
    <source>
        <dbReference type="Proteomes" id="UP001208570"/>
    </source>
</evidence>